<protein>
    <recommendedName>
        <fullName evidence="3">Zinc-finger</fullName>
    </recommendedName>
</protein>
<evidence type="ECO:0000313" key="2">
    <source>
        <dbReference type="Proteomes" id="UP001500325"/>
    </source>
</evidence>
<keyword evidence="2" id="KW-1185">Reference proteome</keyword>
<dbReference type="Proteomes" id="UP001500325">
    <property type="component" value="Unassembled WGS sequence"/>
</dbReference>
<evidence type="ECO:0000313" key="1">
    <source>
        <dbReference type="EMBL" id="GAA4714385.1"/>
    </source>
</evidence>
<proteinExistence type="predicted"/>
<accession>A0ABP8XVH8</accession>
<dbReference type="EMBL" id="BAABIC010000042">
    <property type="protein sequence ID" value="GAA4714385.1"/>
    <property type="molecule type" value="Genomic_DNA"/>
</dbReference>
<evidence type="ECO:0008006" key="3">
    <source>
        <dbReference type="Google" id="ProtNLM"/>
    </source>
</evidence>
<name>A0ABP8XVH8_9PSEU</name>
<reference evidence="2" key="1">
    <citation type="journal article" date="2019" name="Int. J. Syst. Evol. Microbiol.">
        <title>The Global Catalogue of Microorganisms (GCM) 10K type strain sequencing project: providing services to taxonomists for standard genome sequencing and annotation.</title>
        <authorList>
            <consortium name="The Broad Institute Genomics Platform"/>
            <consortium name="The Broad Institute Genome Sequencing Center for Infectious Disease"/>
            <person name="Wu L."/>
            <person name="Ma J."/>
        </authorList>
    </citation>
    <scope>NUCLEOTIDE SEQUENCE [LARGE SCALE GENOMIC DNA]</scope>
    <source>
        <strain evidence="2">JCM 18055</strain>
    </source>
</reference>
<comment type="caution">
    <text evidence="1">The sequence shown here is derived from an EMBL/GenBank/DDBJ whole genome shotgun (WGS) entry which is preliminary data.</text>
</comment>
<organism evidence="1 2">
    <name type="scientific">Pseudonocardia yuanmonensis</name>
    <dbReference type="NCBI Taxonomy" id="1095914"/>
    <lineage>
        <taxon>Bacteria</taxon>
        <taxon>Bacillati</taxon>
        <taxon>Actinomycetota</taxon>
        <taxon>Actinomycetes</taxon>
        <taxon>Pseudonocardiales</taxon>
        <taxon>Pseudonocardiaceae</taxon>
        <taxon>Pseudonocardia</taxon>
    </lineage>
</organism>
<gene>
    <name evidence="1" type="ORF">GCM10023215_66960</name>
</gene>
<dbReference type="RefSeq" id="WP_345384840.1">
    <property type="nucleotide sequence ID" value="NZ_BAABIC010000042.1"/>
</dbReference>
<sequence length="68" mass="7581">MTTSDGGECPRTAEQVVALLGRAFEPEVVDHLRCCPTCSRTVELLRAEPGVGPDLELRLLRVFRDRLE</sequence>